<reference evidence="4" key="1">
    <citation type="submission" date="2019-08" db="EMBL/GenBank/DDBJ databases">
        <title>The genome of the North American firefly Photinus pyralis.</title>
        <authorList>
            <consortium name="Photinus pyralis genome working group"/>
            <person name="Fallon T.R."/>
            <person name="Sander Lower S.E."/>
            <person name="Weng J.-K."/>
        </authorList>
    </citation>
    <scope>NUCLEOTIDE SEQUENCE</scope>
    <source>
        <strain evidence="4">TRF0915ILg1</strain>
        <tissue evidence="4">Whole body</tissue>
    </source>
</reference>
<dbReference type="InterPro" id="IPR051487">
    <property type="entry name" value="Ser/Thr_Proteases_Immune/Dev"/>
</dbReference>
<dbReference type="GO" id="GO:0003676">
    <property type="term" value="F:nucleic acid binding"/>
    <property type="evidence" value="ECO:0007669"/>
    <property type="project" value="InterPro"/>
</dbReference>
<keyword evidence="5" id="KW-1185">Reference proteome</keyword>
<dbReference type="Gene3D" id="2.40.10.10">
    <property type="entry name" value="Trypsin-like serine proteases"/>
    <property type="match status" value="1"/>
</dbReference>
<feature type="domain" description="Peptidase S1" evidence="3">
    <location>
        <begin position="174"/>
        <end position="241"/>
    </location>
</feature>
<evidence type="ECO:0000256" key="2">
    <source>
        <dbReference type="ARBA" id="ARBA00024195"/>
    </source>
</evidence>
<keyword evidence="1" id="KW-1015">Disulfide bond</keyword>
<evidence type="ECO:0000259" key="3">
    <source>
        <dbReference type="Pfam" id="PF00089"/>
    </source>
</evidence>
<dbReference type="InterPro" id="IPR009003">
    <property type="entry name" value="Peptidase_S1_PA"/>
</dbReference>
<dbReference type="Gene3D" id="3.30.420.10">
    <property type="entry name" value="Ribonuclease H-like superfamily/Ribonuclease H"/>
    <property type="match status" value="1"/>
</dbReference>
<proteinExistence type="inferred from homology"/>
<dbReference type="InterPro" id="IPR036397">
    <property type="entry name" value="RNaseH_sf"/>
</dbReference>
<gene>
    <name evidence="4" type="ORF">ILUMI_08358</name>
</gene>
<dbReference type="Proteomes" id="UP000801492">
    <property type="component" value="Unassembled WGS sequence"/>
</dbReference>
<evidence type="ECO:0000256" key="1">
    <source>
        <dbReference type="ARBA" id="ARBA00023157"/>
    </source>
</evidence>
<dbReference type="SUPFAM" id="SSF50494">
    <property type="entry name" value="Trypsin-like serine proteases"/>
    <property type="match status" value="1"/>
</dbReference>
<dbReference type="Pfam" id="PF00089">
    <property type="entry name" value="Trypsin"/>
    <property type="match status" value="1"/>
</dbReference>
<comment type="caution">
    <text evidence="4">The sequence shown here is derived from an EMBL/GenBank/DDBJ whole genome shotgun (WGS) entry which is preliminary data.</text>
</comment>
<accession>A0A8K0D4J6</accession>
<comment type="similarity">
    <text evidence="2">Belongs to the peptidase S1 family. CLIP subfamily.</text>
</comment>
<name>A0A8K0D4J6_IGNLU</name>
<dbReference type="PANTHER" id="PTHR24256">
    <property type="entry name" value="TRYPTASE-RELATED"/>
    <property type="match status" value="1"/>
</dbReference>
<dbReference type="InterPro" id="IPR043504">
    <property type="entry name" value="Peptidase_S1_PA_chymotrypsin"/>
</dbReference>
<evidence type="ECO:0000313" key="4">
    <source>
        <dbReference type="EMBL" id="KAF2897814.1"/>
    </source>
</evidence>
<dbReference type="InterPro" id="IPR001254">
    <property type="entry name" value="Trypsin_dom"/>
</dbReference>
<dbReference type="OrthoDB" id="6782743at2759"/>
<dbReference type="AlphaFoldDB" id="A0A8K0D4J6"/>
<dbReference type="GO" id="GO:0004252">
    <property type="term" value="F:serine-type endopeptidase activity"/>
    <property type="evidence" value="ECO:0007669"/>
    <property type="project" value="InterPro"/>
</dbReference>
<dbReference type="GO" id="GO:0006508">
    <property type="term" value="P:proteolysis"/>
    <property type="evidence" value="ECO:0007669"/>
    <property type="project" value="InterPro"/>
</dbReference>
<evidence type="ECO:0000313" key="5">
    <source>
        <dbReference type="Proteomes" id="UP000801492"/>
    </source>
</evidence>
<protein>
    <recommendedName>
        <fullName evidence="3">Peptidase S1 domain-containing protein</fullName>
    </recommendedName>
</protein>
<sequence length="248" mass="28406">MFRMSRVNAFIPDGGGESGEKLGRGSTTGCYQKQQVFVDKPRTIPEFKRIIIEEVANIPSDMLHNVMENFHERLQECIERRKAADTPGWEQEMDLEAAWENFKEVIRATAEEVCGRVPIGGKKMKATWWWWRTEELKLEVAAKKEITSVRLGEYNTNSTLDCVSYSDYEECSESVIKVAVEETILHPDYKLDIKGISFNIALIRLGNRISYSDYVRPICLPDLEFRAQVGDNLTTTGRGTTVWGNYLH</sequence>
<dbReference type="EMBL" id="VTPC01003918">
    <property type="protein sequence ID" value="KAF2897814.1"/>
    <property type="molecule type" value="Genomic_DNA"/>
</dbReference>
<organism evidence="4 5">
    <name type="scientific">Ignelater luminosus</name>
    <name type="common">Cucubano</name>
    <name type="synonym">Pyrophorus luminosus</name>
    <dbReference type="NCBI Taxonomy" id="2038154"/>
    <lineage>
        <taxon>Eukaryota</taxon>
        <taxon>Metazoa</taxon>
        <taxon>Ecdysozoa</taxon>
        <taxon>Arthropoda</taxon>
        <taxon>Hexapoda</taxon>
        <taxon>Insecta</taxon>
        <taxon>Pterygota</taxon>
        <taxon>Neoptera</taxon>
        <taxon>Endopterygota</taxon>
        <taxon>Coleoptera</taxon>
        <taxon>Polyphaga</taxon>
        <taxon>Elateriformia</taxon>
        <taxon>Elateroidea</taxon>
        <taxon>Elateridae</taxon>
        <taxon>Agrypninae</taxon>
        <taxon>Pyrophorini</taxon>
        <taxon>Ignelater</taxon>
    </lineage>
</organism>